<proteinExistence type="predicted"/>
<dbReference type="AlphaFoldDB" id="A0AAD4PM47"/>
<reference evidence="1" key="1">
    <citation type="journal article" date="2021" name="Mol. Ecol. Resour.">
        <title>Phylogenomic analyses of the genus Drosophila reveals genomic signals of climate adaptation.</title>
        <authorList>
            <person name="Li F."/>
            <person name="Rane R.V."/>
            <person name="Luria V."/>
            <person name="Xiong Z."/>
            <person name="Chen J."/>
            <person name="Li Z."/>
            <person name="Catullo R.A."/>
            <person name="Griffin P.C."/>
            <person name="Schiffer M."/>
            <person name="Pearce S."/>
            <person name="Lee S.F."/>
            <person name="McElroy K."/>
            <person name="Stocker A."/>
            <person name="Shirriffs J."/>
            <person name="Cockerell F."/>
            <person name="Coppin C."/>
            <person name="Sgro C.M."/>
            <person name="Karger A."/>
            <person name="Cain J.W."/>
            <person name="Weber J.A."/>
            <person name="Santpere G."/>
            <person name="Kirschner M.W."/>
            <person name="Hoffmann A.A."/>
            <person name="Oakeshott J.G."/>
            <person name="Zhang G."/>
        </authorList>
    </citation>
    <scope>NUCLEOTIDE SEQUENCE</scope>
    <source>
        <strain evidence="1">BGI-SZ-2011g</strain>
    </source>
</reference>
<dbReference type="EMBL" id="JAJJHW010001127">
    <property type="protein sequence ID" value="KAH8376634.1"/>
    <property type="molecule type" value="Genomic_DNA"/>
</dbReference>
<name>A0AAD4PM47_9MUSC</name>
<sequence>MNEHKTMEEEDALWSIGDDTLFQPSGLISHSSSSNNKTKSVFVTWNECYLINYRFKKSKKTSRMEMTTVRIPLPSNNSLLRSIHMLEYNTLLLMSDGRVHCFGSIKSLHNIAWLKGVRAFARTVEGFSVIAHNEDTQQLLLQVYMDFPNLGKGESTLLQSYDITYDEQNLFHCDWQNDQYTLMTVTVSQSHEKFMQSLFGASAVCDKQLHIFSIAGHVFVLIPQDADAAANADEDQAYNIELLCVYATSVNFMRLLPALNLCLVYLSCGSVDIWYVSQLLGIKQRQMHYTGAEWLDYDATSDNGDFYYTDGEQLVRLRFQYDEHLDDCVVQRCSKPVAGMQACTWVQHIEQLVCLSDNNIFYRIAFPLEQVAAVEDVGLLNDLTPAAIERLRSNAQILDQYEQQPAELLAAIQREHEKQQLVAVARNEAWQVQGLEATLEFRRQLPVYGVDMLLLYTARQVELDSCGVYAIFHLKLHNSHLLVHSSHWQLLVYHDHEAHMHRVPTDLLLSRKCLIIMPIKKLPNLQLPEFTLNLVAFLELKMQVNAVVLPMSVIENSETYRGLFSGELYSLNLFNKPQAIDLVKPTEKKTRPKVTQKIKLFTNHNLQQIANICNARSHNEGMELYFVDSKLSLTRAEEENKPFLMLESDDASALYHFKQHLYLN</sequence>
<organism evidence="1 2">
    <name type="scientific">Drosophila rubida</name>
    <dbReference type="NCBI Taxonomy" id="30044"/>
    <lineage>
        <taxon>Eukaryota</taxon>
        <taxon>Metazoa</taxon>
        <taxon>Ecdysozoa</taxon>
        <taxon>Arthropoda</taxon>
        <taxon>Hexapoda</taxon>
        <taxon>Insecta</taxon>
        <taxon>Pterygota</taxon>
        <taxon>Neoptera</taxon>
        <taxon>Endopterygota</taxon>
        <taxon>Diptera</taxon>
        <taxon>Brachycera</taxon>
        <taxon>Muscomorpha</taxon>
        <taxon>Ephydroidea</taxon>
        <taxon>Drosophilidae</taxon>
        <taxon>Drosophila</taxon>
    </lineage>
</organism>
<keyword evidence="2" id="KW-1185">Reference proteome</keyword>
<dbReference type="Proteomes" id="UP001200034">
    <property type="component" value="Unassembled WGS sequence"/>
</dbReference>
<evidence type="ECO:0000313" key="2">
    <source>
        <dbReference type="Proteomes" id="UP001200034"/>
    </source>
</evidence>
<comment type="caution">
    <text evidence="1">The sequence shown here is derived from an EMBL/GenBank/DDBJ whole genome shotgun (WGS) entry which is preliminary data.</text>
</comment>
<feature type="non-terminal residue" evidence="1">
    <location>
        <position position="664"/>
    </location>
</feature>
<protein>
    <submittedName>
        <fullName evidence="1">Uncharacterized protein</fullName>
    </submittedName>
</protein>
<gene>
    <name evidence="1" type="ORF">KR093_000514</name>
</gene>
<accession>A0AAD4PM47</accession>
<evidence type="ECO:0000313" key="1">
    <source>
        <dbReference type="EMBL" id="KAH8376634.1"/>
    </source>
</evidence>